<dbReference type="EMBL" id="CAADRA010006957">
    <property type="protein sequence ID" value="VFT97554.1"/>
    <property type="molecule type" value="Genomic_DNA"/>
</dbReference>
<evidence type="ECO:0000313" key="3">
    <source>
        <dbReference type="EMBL" id="KAF0687354.1"/>
    </source>
</evidence>
<evidence type="ECO:0000313" key="4">
    <source>
        <dbReference type="EMBL" id="VFT97554.1"/>
    </source>
</evidence>
<reference evidence="4 5" key="1">
    <citation type="submission" date="2019-03" db="EMBL/GenBank/DDBJ databases">
        <authorList>
            <person name="Gaulin E."/>
            <person name="Dumas B."/>
        </authorList>
    </citation>
    <scope>NUCLEOTIDE SEQUENCE [LARGE SCALE GENOMIC DNA]</scope>
    <source>
        <strain evidence="4">CBS 568.67</strain>
    </source>
</reference>
<reference evidence="3" key="2">
    <citation type="submission" date="2019-06" db="EMBL/GenBank/DDBJ databases">
        <title>Genomics analysis of Aphanomyces spp. identifies a new class of oomycete effector associated with host adaptation.</title>
        <authorList>
            <person name="Gaulin E."/>
        </authorList>
    </citation>
    <scope>NUCLEOTIDE SEQUENCE</scope>
    <source>
        <strain evidence="3">CBS 578.67</strain>
    </source>
</reference>
<feature type="region of interest" description="Disordered" evidence="1">
    <location>
        <begin position="1"/>
        <end position="48"/>
    </location>
</feature>
<keyword evidence="2" id="KW-1133">Transmembrane helix</keyword>
<feature type="compositionally biased region" description="Low complexity" evidence="1">
    <location>
        <begin position="8"/>
        <end position="31"/>
    </location>
</feature>
<feature type="transmembrane region" description="Helical" evidence="2">
    <location>
        <begin position="444"/>
        <end position="468"/>
    </location>
</feature>
<dbReference type="AlphaFoldDB" id="A0A485LG27"/>
<dbReference type="Proteomes" id="UP000332933">
    <property type="component" value="Unassembled WGS sequence"/>
</dbReference>
<gene>
    <name evidence="4" type="primary">Aste57867_20877</name>
    <name evidence="3" type="ORF">As57867_020809</name>
    <name evidence="4" type="ORF">ASTE57867_20877</name>
</gene>
<sequence>MVGWQVVPSPSARSSRRLSSAGAGAAALRSSGDADDAKRPSESDRHASDTTLKRVLTNILPGILVFLVTLTFMLLSLVTLLLLVSQGMFDRLVVSINTQTMTQYWAPYGQDCLLDQDGFLPNTCNNNELTVAPAAAFSAIGTILAQQWAAEMTEAGGTLKVTTCIIGGTSAVGWANLQFIAGYDYFPSCLPTAPQDVAGMAMLETTIRDNHVDGLYFLTLYADLDPSMTVYAYKNTDGTTQNLIQNPQRTLITAEGEIEEDDLGQDYIIYSQPLGSRYLVTGLCITEIEELSQIIVQNQLTGWSRGKHSGYPIVPGWSCGHRVSNAGELIVLQSIFAILSLGLFAGDIFVTFEGFRGIFTGEHVMTYTIISGLERRKALLVCVVLNSLPSLLYLDVSRIYYFTSHGFEIWVISAIMMASFFSFGLLLVISVLDTLPLRCGNKCIGFSAPLYLFASILAIVASCCNNTVYQNAYNKFYAADPYLGLWINNATWPSGSYVADGTPVVLTYLVKAIVYPIGISFASSVAFTALCNLVFYKRLFVDTSWCHANSFLSQIKLPNFITSLPLGPSHAIRLGHEMYCKPSTLAVMGYATVVDNETTNKKHATHAPCSVVSIYALVSAMFVPGWCEAIGTMEQNKFKPSPATCTLHAEKKYIHTRGVCVV</sequence>
<feature type="transmembrane region" description="Helical" evidence="2">
    <location>
        <begin position="513"/>
        <end position="535"/>
    </location>
</feature>
<evidence type="ECO:0000256" key="1">
    <source>
        <dbReference type="SAM" id="MobiDB-lite"/>
    </source>
</evidence>
<organism evidence="4 5">
    <name type="scientific">Aphanomyces stellatus</name>
    <dbReference type="NCBI Taxonomy" id="120398"/>
    <lineage>
        <taxon>Eukaryota</taxon>
        <taxon>Sar</taxon>
        <taxon>Stramenopiles</taxon>
        <taxon>Oomycota</taxon>
        <taxon>Saprolegniomycetes</taxon>
        <taxon>Saprolegniales</taxon>
        <taxon>Verrucalvaceae</taxon>
        <taxon>Aphanomyces</taxon>
    </lineage>
</organism>
<feature type="transmembrane region" description="Helical" evidence="2">
    <location>
        <begin position="409"/>
        <end position="432"/>
    </location>
</feature>
<keyword evidence="5" id="KW-1185">Reference proteome</keyword>
<protein>
    <submittedName>
        <fullName evidence="4">Aste57867_20877 protein</fullName>
    </submittedName>
</protein>
<evidence type="ECO:0000256" key="2">
    <source>
        <dbReference type="SAM" id="Phobius"/>
    </source>
</evidence>
<feature type="transmembrane region" description="Helical" evidence="2">
    <location>
        <begin position="59"/>
        <end position="84"/>
    </location>
</feature>
<dbReference type="EMBL" id="VJMH01006931">
    <property type="protein sequence ID" value="KAF0687354.1"/>
    <property type="molecule type" value="Genomic_DNA"/>
</dbReference>
<feature type="compositionally biased region" description="Basic and acidic residues" evidence="1">
    <location>
        <begin position="35"/>
        <end position="48"/>
    </location>
</feature>
<keyword evidence="2" id="KW-0812">Transmembrane</keyword>
<name>A0A485LG27_9STRA</name>
<proteinExistence type="predicted"/>
<accession>A0A485LG27</accession>
<dbReference type="OrthoDB" id="71681at2759"/>
<keyword evidence="2" id="KW-0472">Membrane</keyword>
<evidence type="ECO:0000313" key="5">
    <source>
        <dbReference type="Proteomes" id="UP000332933"/>
    </source>
</evidence>